<evidence type="ECO:0000313" key="2">
    <source>
        <dbReference type="Proteomes" id="UP000235672"/>
    </source>
</evidence>
<accession>A0A2J6Q5I1</accession>
<dbReference type="Gene3D" id="3.40.50.1820">
    <property type="entry name" value="alpha/beta hydrolase"/>
    <property type="match status" value="1"/>
</dbReference>
<dbReference type="STRING" id="1745343.A0A2J6Q5I1"/>
<keyword evidence="2" id="KW-1185">Reference proteome</keyword>
<organism evidence="1 2">
    <name type="scientific">Hyaloscypha hepaticicola</name>
    <dbReference type="NCBI Taxonomy" id="2082293"/>
    <lineage>
        <taxon>Eukaryota</taxon>
        <taxon>Fungi</taxon>
        <taxon>Dikarya</taxon>
        <taxon>Ascomycota</taxon>
        <taxon>Pezizomycotina</taxon>
        <taxon>Leotiomycetes</taxon>
        <taxon>Helotiales</taxon>
        <taxon>Hyaloscyphaceae</taxon>
        <taxon>Hyaloscypha</taxon>
    </lineage>
</organism>
<evidence type="ECO:0008006" key="3">
    <source>
        <dbReference type="Google" id="ProtNLM"/>
    </source>
</evidence>
<dbReference type="OrthoDB" id="284184at2759"/>
<dbReference type="InterPro" id="IPR029058">
    <property type="entry name" value="AB_hydrolase_fold"/>
</dbReference>
<dbReference type="Proteomes" id="UP000235672">
    <property type="component" value="Unassembled WGS sequence"/>
</dbReference>
<gene>
    <name evidence="1" type="ORF">NA56DRAFT_670927</name>
</gene>
<sequence length="295" mass="33184">MKSTHDISLMTSLGLTSNIATASTDKTFYYQRDLENYDSSKPILVVLHGYPQTHIHSHNPKFPSLPIAFSASSPLIPLILIGHDRSARICHRLAVDFSNPPPNFGFNKKFELKGTILLDIVPTLTQWQSMSDSRVSMGTFHWSFLANVELATAMIKAQGGDNWAKMCLDRWVGKSSAGQEKFKEHDAIEVYAEAFKVESVIRTTCDDYRAGAMEDPQLQEEDQREGRKIESDVLVLFSKGYLGGWYDVEKVWSEWMGGNGRLEVHGIGRGVGHLLAEEEPEETAGVVRSFYERHM</sequence>
<dbReference type="SUPFAM" id="SSF53474">
    <property type="entry name" value="alpha/beta-Hydrolases"/>
    <property type="match status" value="1"/>
</dbReference>
<dbReference type="AlphaFoldDB" id="A0A2J6Q5I1"/>
<dbReference type="EMBL" id="KZ613481">
    <property type="protein sequence ID" value="PMD21503.1"/>
    <property type="molecule type" value="Genomic_DNA"/>
</dbReference>
<evidence type="ECO:0000313" key="1">
    <source>
        <dbReference type="EMBL" id="PMD21503.1"/>
    </source>
</evidence>
<reference evidence="1 2" key="1">
    <citation type="submission" date="2016-05" db="EMBL/GenBank/DDBJ databases">
        <title>A degradative enzymes factory behind the ericoid mycorrhizal symbiosis.</title>
        <authorList>
            <consortium name="DOE Joint Genome Institute"/>
            <person name="Martino E."/>
            <person name="Morin E."/>
            <person name="Grelet G."/>
            <person name="Kuo A."/>
            <person name="Kohler A."/>
            <person name="Daghino S."/>
            <person name="Barry K."/>
            <person name="Choi C."/>
            <person name="Cichocki N."/>
            <person name="Clum A."/>
            <person name="Copeland A."/>
            <person name="Hainaut M."/>
            <person name="Haridas S."/>
            <person name="Labutti K."/>
            <person name="Lindquist E."/>
            <person name="Lipzen A."/>
            <person name="Khouja H.-R."/>
            <person name="Murat C."/>
            <person name="Ohm R."/>
            <person name="Olson A."/>
            <person name="Spatafora J."/>
            <person name="Veneault-Fourrey C."/>
            <person name="Henrissat B."/>
            <person name="Grigoriev I."/>
            <person name="Martin F."/>
            <person name="Perotto S."/>
        </authorList>
    </citation>
    <scope>NUCLEOTIDE SEQUENCE [LARGE SCALE GENOMIC DNA]</scope>
    <source>
        <strain evidence="1 2">UAMH 7357</strain>
    </source>
</reference>
<protein>
    <recommendedName>
        <fullName evidence="3">Alpha/beta-hydrolase</fullName>
    </recommendedName>
</protein>
<name>A0A2J6Q5I1_9HELO</name>
<proteinExistence type="predicted"/>